<dbReference type="EMBL" id="AZIM01006624">
    <property type="protein sequence ID" value="ETE58519.1"/>
    <property type="molecule type" value="Genomic_DNA"/>
</dbReference>
<accession>V8N8E7</accession>
<keyword evidence="2" id="KW-1185">Reference proteome</keyword>
<organism evidence="1 2">
    <name type="scientific">Ophiophagus hannah</name>
    <name type="common">King cobra</name>
    <name type="synonym">Naja hannah</name>
    <dbReference type="NCBI Taxonomy" id="8665"/>
    <lineage>
        <taxon>Eukaryota</taxon>
        <taxon>Metazoa</taxon>
        <taxon>Chordata</taxon>
        <taxon>Craniata</taxon>
        <taxon>Vertebrata</taxon>
        <taxon>Euteleostomi</taxon>
        <taxon>Lepidosauria</taxon>
        <taxon>Squamata</taxon>
        <taxon>Bifurcata</taxon>
        <taxon>Unidentata</taxon>
        <taxon>Episquamata</taxon>
        <taxon>Toxicofera</taxon>
        <taxon>Serpentes</taxon>
        <taxon>Colubroidea</taxon>
        <taxon>Elapidae</taxon>
        <taxon>Elapinae</taxon>
        <taxon>Ophiophagus</taxon>
    </lineage>
</organism>
<dbReference type="Proteomes" id="UP000018936">
    <property type="component" value="Unassembled WGS sequence"/>
</dbReference>
<name>V8N8E7_OPHHA</name>
<reference evidence="1 2" key="1">
    <citation type="journal article" date="2013" name="Proc. Natl. Acad. Sci. U.S.A.">
        <title>The king cobra genome reveals dynamic gene evolution and adaptation in the snake venom system.</title>
        <authorList>
            <person name="Vonk F.J."/>
            <person name="Casewell N.R."/>
            <person name="Henkel C.V."/>
            <person name="Heimberg A.M."/>
            <person name="Jansen H.J."/>
            <person name="McCleary R.J."/>
            <person name="Kerkkamp H.M."/>
            <person name="Vos R.A."/>
            <person name="Guerreiro I."/>
            <person name="Calvete J.J."/>
            <person name="Wuster W."/>
            <person name="Woods A.E."/>
            <person name="Logan J.M."/>
            <person name="Harrison R.A."/>
            <person name="Castoe T.A."/>
            <person name="de Koning A.P."/>
            <person name="Pollock D.D."/>
            <person name="Yandell M."/>
            <person name="Calderon D."/>
            <person name="Renjifo C."/>
            <person name="Currier R.B."/>
            <person name="Salgado D."/>
            <person name="Pla D."/>
            <person name="Sanz L."/>
            <person name="Hyder A.S."/>
            <person name="Ribeiro J.M."/>
            <person name="Arntzen J.W."/>
            <person name="van den Thillart G.E."/>
            <person name="Boetzer M."/>
            <person name="Pirovano W."/>
            <person name="Dirks R.P."/>
            <person name="Spaink H.P."/>
            <person name="Duboule D."/>
            <person name="McGlinn E."/>
            <person name="Kini R.M."/>
            <person name="Richardson M.K."/>
        </authorList>
    </citation>
    <scope>NUCLEOTIDE SEQUENCE</scope>
    <source>
        <tissue evidence="1">Blood</tissue>
    </source>
</reference>
<feature type="non-terminal residue" evidence="1">
    <location>
        <position position="1"/>
    </location>
</feature>
<dbReference type="AlphaFoldDB" id="V8N8E7"/>
<evidence type="ECO:0000313" key="1">
    <source>
        <dbReference type="EMBL" id="ETE58519.1"/>
    </source>
</evidence>
<proteinExistence type="predicted"/>
<comment type="caution">
    <text evidence="1">The sequence shown here is derived from an EMBL/GenBank/DDBJ whole genome shotgun (WGS) entry which is preliminary data.</text>
</comment>
<gene>
    <name evidence="1" type="ORF">L345_15760</name>
</gene>
<sequence length="78" mass="9001">MSLSPLPRSVKSEDRQTFKPDNLRAFGARLKIRGVAMNFAAQLFYSTGLKNGLSREDSEEEKEYDPFWQRLDYVAPVM</sequence>
<evidence type="ECO:0000313" key="2">
    <source>
        <dbReference type="Proteomes" id="UP000018936"/>
    </source>
</evidence>
<protein>
    <submittedName>
        <fullName evidence="1">Uncharacterized protein</fullName>
    </submittedName>
</protein>